<evidence type="ECO:0000256" key="1">
    <source>
        <dbReference type="SAM" id="Coils"/>
    </source>
</evidence>
<evidence type="ECO:0000313" key="4">
    <source>
        <dbReference type="Proteomes" id="UP000243579"/>
    </source>
</evidence>
<accession>A0A1V9ZP29</accession>
<gene>
    <name evidence="3" type="ORF">ACHHYP_04644</name>
</gene>
<proteinExistence type="predicted"/>
<reference evidence="3 4" key="1">
    <citation type="journal article" date="2014" name="Genome Biol. Evol.">
        <title>The secreted proteins of Achlya hypogyna and Thraustotheca clavata identify the ancestral oomycete secretome and reveal gene acquisitions by horizontal gene transfer.</title>
        <authorList>
            <person name="Misner I."/>
            <person name="Blouin N."/>
            <person name="Leonard G."/>
            <person name="Richards T.A."/>
            <person name="Lane C.E."/>
        </authorList>
    </citation>
    <scope>NUCLEOTIDE SEQUENCE [LARGE SCALE GENOMIC DNA]</scope>
    <source>
        <strain evidence="3 4">ATCC 48635</strain>
    </source>
</reference>
<dbReference type="AlphaFoldDB" id="A0A1V9ZP29"/>
<evidence type="ECO:0000259" key="2">
    <source>
        <dbReference type="PROSITE" id="PS50020"/>
    </source>
</evidence>
<dbReference type="InterPro" id="IPR000048">
    <property type="entry name" value="IQ_motif_EF-hand-BS"/>
</dbReference>
<dbReference type="Proteomes" id="UP000243579">
    <property type="component" value="Unassembled WGS sequence"/>
</dbReference>
<comment type="caution">
    <text evidence="3">The sequence shown here is derived from an EMBL/GenBank/DDBJ whole genome shotgun (WGS) entry which is preliminary data.</text>
</comment>
<dbReference type="PROSITE" id="PS50096">
    <property type="entry name" value="IQ"/>
    <property type="match status" value="2"/>
</dbReference>
<keyword evidence="1" id="KW-0175">Coiled coil</keyword>
<dbReference type="OrthoDB" id="167375at2759"/>
<name>A0A1V9ZP29_ACHHY</name>
<keyword evidence="4" id="KW-1185">Reference proteome</keyword>
<dbReference type="EMBL" id="JNBR01000043">
    <property type="protein sequence ID" value="OQR99736.1"/>
    <property type="molecule type" value="Genomic_DNA"/>
</dbReference>
<organism evidence="3 4">
    <name type="scientific">Achlya hypogyna</name>
    <name type="common">Oomycete</name>
    <name type="synonym">Protoachlya hypogyna</name>
    <dbReference type="NCBI Taxonomy" id="1202772"/>
    <lineage>
        <taxon>Eukaryota</taxon>
        <taxon>Sar</taxon>
        <taxon>Stramenopiles</taxon>
        <taxon>Oomycota</taxon>
        <taxon>Saprolegniomycetes</taxon>
        <taxon>Saprolegniales</taxon>
        <taxon>Achlyaceae</taxon>
        <taxon>Achlya</taxon>
    </lineage>
</organism>
<evidence type="ECO:0000313" key="3">
    <source>
        <dbReference type="EMBL" id="OQR99736.1"/>
    </source>
</evidence>
<dbReference type="Pfam" id="PF00612">
    <property type="entry name" value="IQ"/>
    <property type="match status" value="1"/>
</dbReference>
<feature type="coiled-coil region" evidence="1">
    <location>
        <begin position="166"/>
        <end position="193"/>
    </location>
</feature>
<dbReference type="PROSITE" id="PS50020">
    <property type="entry name" value="WW_DOMAIN_2"/>
    <property type="match status" value="1"/>
</dbReference>
<dbReference type="InterPro" id="IPR001202">
    <property type="entry name" value="WW_dom"/>
</dbReference>
<protein>
    <recommendedName>
        <fullName evidence="2">WW domain-containing protein</fullName>
    </recommendedName>
</protein>
<feature type="domain" description="WW" evidence="2">
    <location>
        <begin position="453"/>
        <end position="486"/>
    </location>
</feature>
<dbReference type="STRING" id="1202772.A0A1V9ZP29"/>
<sequence>MLEWIDFVEMRRRARQTAIRCLVLMSTSKQANAFDLLRAHAMEDVAASEIQRIYRGMRGRIRYLSVLGTYEAAVAIQRIYRQRGDFLKYLKRLRMQSRFAIKIQRAYRGRLGRIVARKTLIAYFHAEMAKLQSERQAFYDTVRDQAVRRLQRFCRKCRRQVEAKKADDNTREIRRVELEMQALLDTAARQKAEHRCAVTEYYDTLREQTLATEARQKIDNKSEKQKVTLLRRRREWETILRQRSDAAAAKELAKATQWTQFEAEWSAKVESRAELLRAQLEEILLRPNSKEQDSIKADLDRRTNDHFKALRRILHDGSSSALRKNYKASAIAMDASEIRERARHNVIEEDMEAERDRVREEWRRAALMYKQQEQEQADRERKAEIQEENTRKFKAATCIQRGAKVCLARRLLCRKVEAIFLKEYDVPSASVVYRNLRTGTLCPKPRCLGSKDIPLLDKWYIVPDITGDMYYYNPKQMRQSWTKPEACVFCEECSDQFAQVFCPHHRKGAYADPAHLCNSCFAIKLAQDANVARDATEVDGARVA</sequence>